<reference evidence="2" key="1">
    <citation type="submission" date="2021-05" db="EMBL/GenBank/DDBJ databases">
        <authorList>
            <person name="Pietrasiak N."/>
            <person name="Ward R."/>
            <person name="Stajich J.E."/>
            <person name="Kurbessoian T."/>
        </authorList>
    </citation>
    <scope>NUCLEOTIDE SEQUENCE</scope>
    <source>
        <strain evidence="2">JT2-VF2</strain>
    </source>
</reference>
<evidence type="ECO:0000313" key="2">
    <source>
        <dbReference type="EMBL" id="MBW4564442.1"/>
    </source>
</evidence>
<dbReference type="Pfam" id="PF20376">
    <property type="entry name" value="DUF6671"/>
    <property type="match status" value="1"/>
</dbReference>
<proteinExistence type="predicted"/>
<evidence type="ECO:0000313" key="3">
    <source>
        <dbReference type="Proteomes" id="UP000715781"/>
    </source>
</evidence>
<dbReference type="AlphaFoldDB" id="A0A951Q350"/>
<dbReference type="EMBL" id="JAHHHN010000022">
    <property type="protein sequence ID" value="MBW4564442.1"/>
    <property type="molecule type" value="Genomic_DNA"/>
</dbReference>
<dbReference type="CDD" id="cd00029">
    <property type="entry name" value="C1"/>
    <property type="match status" value="1"/>
</dbReference>
<name>A0A951Q350_9NOST</name>
<reference evidence="2" key="2">
    <citation type="journal article" date="2022" name="Microbiol. Resour. Announc.">
        <title>Metagenome Sequencing to Explore Phylogenomics of Terrestrial Cyanobacteria.</title>
        <authorList>
            <person name="Ward R.D."/>
            <person name="Stajich J.E."/>
            <person name="Johansen J.R."/>
            <person name="Huntemann M."/>
            <person name="Clum A."/>
            <person name="Foster B."/>
            <person name="Foster B."/>
            <person name="Roux S."/>
            <person name="Palaniappan K."/>
            <person name="Varghese N."/>
            <person name="Mukherjee S."/>
            <person name="Reddy T.B.K."/>
            <person name="Daum C."/>
            <person name="Copeland A."/>
            <person name="Chen I.A."/>
            <person name="Ivanova N.N."/>
            <person name="Kyrpides N.C."/>
            <person name="Shapiro N."/>
            <person name="Eloe-Fadrosh E.A."/>
            <person name="Pietrasiak N."/>
        </authorList>
    </citation>
    <scope>NUCLEOTIDE SEQUENCE</scope>
    <source>
        <strain evidence="2">JT2-VF2</strain>
    </source>
</reference>
<dbReference type="Proteomes" id="UP000715781">
    <property type="component" value="Unassembled WGS sequence"/>
</dbReference>
<feature type="domain" description="DUF6671" evidence="1">
    <location>
        <begin position="67"/>
        <end position="287"/>
    </location>
</feature>
<comment type="caution">
    <text evidence="2">The sequence shown here is derived from an EMBL/GenBank/DDBJ whole genome shotgun (WGS) entry which is preliminary data.</text>
</comment>
<accession>A0A951Q350</accession>
<gene>
    <name evidence="2" type="ORF">KME32_25555</name>
</gene>
<protein>
    <recommendedName>
        <fullName evidence="1">DUF6671 domain-containing protein</fullName>
    </recommendedName>
</protein>
<evidence type="ECO:0000259" key="1">
    <source>
        <dbReference type="Pfam" id="PF20376"/>
    </source>
</evidence>
<dbReference type="InterPro" id="IPR046612">
    <property type="entry name" value="DUF6671"/>
</dbReference>
<sequence>MNNQQLFSNRVAILATMHQKERVIAPPLEQELDIKVRVTQDFNTDVFGTFTREVKRPGTQIATAKLKAQKALDFTGATLAIASEGSFAPHPSVPYIYSNREIIILLDKENNLEIIGEELSLETNFNHQVVANIQEAYDFAKKVGFPEHGLVVSCQQTANDSSEIIKGITTEKTLLEAVNWALHNSPDDKAYLETDMRALYNPTRMKNIEKATYNLIAKIKSLCPQCSIPGFEITKSIRGLPCGFCAMPTNLVYSVIYQCKKCGFTQEKLFPNGIEFADPGQCIYCNP</sequence>
<organism evidence="2 3">
    <name type="scientific">Mojavia pulchra JT2-VF2</name>
    <dbReference type="NCBI Taxonomy" id="287848"/>
    <lineage>
        <taxon>Bacteria</taxon>
        <taxon>Bacillati</taxon>
        <taxon>Cyanobacteriota</taxon>
        <taxon>Cyanophyceae</taxon>
        <taxon>Nostocales</taxon>
        <taxon>Nostocaceae</taxon>
    </lineage>
</organism>